<organism evidence="2 3">
    <name type="scientific">Plasmodium ovale wallikeri</name>
    <dbReference type="NCBI Taxonomy" id="864142"/>
    <lineage>
        <taxon>Eukaryota</taxon>
        <taxon>Sar</taxon>
        <taxon>Alveolata</taxon>
        <taxon>Apicomplexa</taxon>
        <taxon>Aconoidasida</taxon>
        <taxon>Haemosporida</taxon>
        <taxon>Plasmodiidae</taxon>
        <taxon>Plasmodium</taxon>
        <taxon>Plasmodium (Plasmodium)</taxon>
    </lineage>
</organism>
<gene>
    <name evidence="2" type="ORF">POVWA2_009180</name>
</gene>
<protein>
    <submittedName>
        <fullName evidence="2">Uncharacterized protein</fullName>
    </submittedName>
</protein>
<dbReference type="AlphaFoldDB" id="A0A1A8YLE6"/>
<reference evidence="3" key="1">
    <citation type="submission" date="2016-05" db="EMBL/GenBank/DDBJ databases">
        <authorList>
            <person name="Naeem Raeece"/>
        </authorList>
    </citation>
    <scope>NUCLEOTIDE SEQUENCE [LARGE SCALE GENOMIC DNA]</scope>
</reference>
<proteinExistence type="predicted"/>
<name>A0A1A8YLE6_PLAOA</name>
<accession>A0A1A8YLE6</accession>
<feature type="region of interest" description="Disordered" evidence="1">
    <location>
        <begin position="90"/>
        <end position="109"/>
    </location>
</feature>
<evidence type="ECO:0000313" key="2">
    <source>
        <dbReference type="EMBL" id="SBT32377.1"/>
    </source>
</evidence>
<evidence type="ECO:0000313" key="3">
    <source>
        <dbReference type="Proteomes" id="UP000078550"/>
    </source>
</evidence>
<dbReference type="Proteomes" id="UP000078550">
    <property type="component" value="Unassembled WGS sequence"/>
</dbReference>
<evidence type="ECO:0000256" key="1">
    <source>
        <dbReference type="SAM" id="MobiDB-lite"/>
    </source>
</evidence>
<dbReference type="EMBL" id="FLRE01000035">
    <property type="protein sequence ID" value="SBT32377.1"/>
    <property type="molecule type" value="Genomic_DNA"/>
</dbReference>
<sequence length="157" mass="18328">MMRCKKYDHVSTCTSSGLAEQNVHEARSTCMRMSHAFLHWADYLQSILRTSSFSQTNVELIALSHEQLFYALPIGERYMKRKREYRHAFKMDDTPSPPPPPHTHTHTQMGRGTVEMGNVLIMSLLSVYDIKVSLTRTDIFIPFFFMNTRFILYSPFK</sequence>